<evidence type="ECO:0000313" key="2">
    <source>
        <dbReference type="EMBL" id="KAK7341355.1"/>
    </source>
</evidence>
<evidence type="ECO:0000313" key="3">
    <source>
        <dbReference type="Proteomes" id="UP001374584"/>
    </source>
</evidence>
<dbReference type="EMBL" id="JAYMYR010000009">
    <property type="protein sequence ID" value="KAK7341355.1"/>
    <property type="molecule type" value="Genomic_DNA"/>
</dbReference>
<dbReference type="PANTHER" id="PTHR36756:SF1">
    <property type="entry name" value="EXPRESSED PROTEIN"/>
    <property type="match status" value="1"/>
</dbReference>
<feature type="compositionally biased region" description="Basic and acidic residues" evidence="1">
    <location>
        <begin position="143"/>
        <end position="152"/>
    </location>
</feature>
<organism evidence="2 3">
    <name type="scientific">Phaseolus coccineus</name>
    <name type="common">Scarlet runner bean</name>
    <name type="synonym">Phaseolus multiflorus</name>
    <dbReference type="NCBI Taxonomy" id="3886"/>
    <lineage>
        <taxon>Eukaryota</taxon>
        <taxon>Viridiplantae</taxon>
        <taxon>Streptophyta</taxon>
        <taxon>Embryophyta</taxon>
        <taxon>Tracheophyta</taxon>
        <taxon>Spermatophyta</taxon>
        <taxon>Magnoliopsida</taxon>
        <taxon>eudicotyledons</taxon>
        <taxon>Gunneridae</taxon>
        <taxon>Pentapetalae</taxon>
        <taxon>rosids</taxon>
        <taxon>fabids</taxon>
        <taxon>Fabales</taxon>
        <taxon>Fabaceae</taxon>
        <taxon>Papilionoideae</taxon>
        <taxon>50 kb inversion clade</taxon>
        <taxon>NPAAA clade</taxon>
        <taxon>indigoferoid/millettioid clade</taxon>
        <taxon>Phaseoleae</taxon>
        <taxon>Phaseolus</taxon>
    </lineage>
</organism>
<dbReference type="AlphaFoldDB" id="A0AAN9LS82"/>
<feature type="compositionally biased region" description="Polar residues" evidence="1">
    <location>
        <begin position="246"/>
        <end position="263"/>
    </location>
</feature>
<feature type="region of interest" description="Disordered" evidence="1">
    <location>
        <begin position="228"/>
        <end position="263"/>
    </location>
</feature>
<sequence length="336" mass="37728">MVENTLTCISNEILKEYIFIKILPQTNLICAISLFEYKWLATRGLSEVSVYTVFGQGMHTCVEGSKRQLPPWMIQKVGATAIHVSDSDNADQANCYVKKVDNITANATKKDHKSRPSRRKSNLRAKCDDGSGSKVTQKKKKSDKSIERDQRCSSKKRKKLEDPSRGCYDVYQVQASSDDALDLTVEDLLAIAEQYVNEHENKDGKEISSGQSESKWEFQVTNEAGTTLDSPCEIKNSLDSRKEDLSNSTSKTGEVTATSTSLTGDPAQDMLNLFLGPLLSKTLEKEKSKYIVENAKITHEFTRQSQDEFGGEERVPLMKKRNTLKDKVSMFLDQDL</sequence>
<dbReference type="PANTHER" id="PTHR36756">
    <property type="entry name" value="EXPRESSED PROTEIN"/>
    <property type="match status" value="1"/>
</dbReference>
<feature type="region of interest" description="Disordered" evidence="1">
    <location>
        <begin position="107"/>
        <end position="163"/>
    </location>
</feature>
<protein>
    <submittedName>
        <fullName evidence="2">Uncharacterized protein</fullName>
    </submittedName>
</protein>
<name>A0AAN9LS82_PHACN</name>
<feature type="compositionally biased region" description="Basic and acidic residues" evidence="1">
    <location>
        <begin position="236"/>
        <end position="245"/>
    </location>
</feature>
<dbReference type="Proteomes" id="UP001374584">
    <property type="component" value="Unassembled WGS sequence"/>
</dbReference>
<accession>A0AAN9LS82</accession>
<feature type="compositionally biased region" description="Basic residues" evidence="1">
    <location>
        <begin position="110"/>
        <end position="123"/>
    </location>
</feature>
<proteinExistence type="predicted"/>
<reference evidence="2 3" key="1">
    <citation type="submission" date="2024-01" db="EMBL/GenBank/DDBJ databases">
        <title>The genomes of 5 underutilized Papilionoideae crops provide insights into root nodulation and disease resistanc.</title>
        <authorList>
            <person name="Jiang F."/>
        </authorList>
    </citation>
    <scope>NUCLEOTIDE SEQUENCE [LARGE SCALE GENOMIC DNA]</scope>
    <source>
        <strain evidence="2">JINMINGXINNONG_FW02</strain>
        <tissue evidence="2">Leaves</tissue>
    </source>
</reference>
<keyword evidence="3" id="KW-1185">Reference proteome</keyword>
<comment type="caution">
    <text evidence="2">The sequence shown here is derived from an EMBL/GenBank/DDBJ whole genome shotgun (WGS) entry which is preliminary data.</text>
</comment>
<gene>
    <name evidence="2" type="ORF">VNO80_24282</name>
</gene>
<evidence type="ECO:0000256" key="1">
    <source>
        <dbReference type="SAM" id="MobiDB-lite"/>
    </source>
</evidence>